<evidence type="ECO:0008006" key="4">
    <source>
        <dbReference type="Google" id="ProtNLM"/>
    </source>
</evidence>
<dbReference type="Proteomes" id="UP000188603">
    <property type="component" value="Chromosome"/>
</dbReference>
<sequence length="123" mass="14502">MNQNRREGGWTYVELIVALLILSVLTASVYPLITTFHTSDVERERQLQALWVGQMAIERQLAITSTNRQTEGRETFRLDRHVYDVVWKRRSVRDGLDAVEVKVAWKVQDQSRELRLERYVTLQ</sequence>
<keyword evidence="1" id="KW-0812">Transmembrane</keyword>
<dbReference type="RefSeq" id="WP_077719329.1">
    <property type="nucleotide sequence ID" value="NZ_CP019699.1"/>
</dbReference>
<proteinExistence type="predicted"/>
<gene>
    <name evidence="2" type="ORF">B0W44_06410</name>
</gene>
<dbReference type="EMBL" id="CP019699">
    <property type="protein sequence ID" value="AQS55472.1"/>
    <property type="molecule type" value="Genomic_DNA"/>
</dbReference>
<reference evidence="2 3" key="1">
    <citation type="journal article" date="2015" name="Int. J. Syst. Evol. Microbiol.">
        <title>Novibacillus thermophilus gen. nov., sp. nov., a Gram-staining-negative and moderately thermophilic member of the family Thermoactinomycetaceae.</title>
        <authorList>
            <person name="Yang G."/>
            <person name="Chen J."/>
            <person name="Zhou S."/>
        </authorList>
    </citation>
    <scope>NUCLEOTIDE SEQUENCE [LARGE SCALE GENOMIC DNA]</scope>
    <source>
        <strain evidence="2 3">SG-1</strain>
    </source>
</reference>
<evidence type="ECO:0000313" key="2">
    <source>
        <dbReference type="EMBL" id="AQS55472.1"/>
    </source>
</evidence>
<protein>
    <recommendedName>
        <fullName evidence="4">Type II secretion system protein GspI</fullName>
    </recommendedName>
</protein>
<name>A0A1U9K628_9BACL</name>
<keyword evidence="1" id="KW-1133">Transmembrane helix</keyword>
<feature type="transmembrane region" description="Helical" evidence="1">
    <location>
        <begin position="12"/>
        <end position="33"/>
    </location>
</feature>
<dbReference type="KEGG" id="ntr:B0W44_06410"/>
<keyword evidence="1" id="KW-0472">Membrane</keyword>
<accession>A0A1U9K628</accession>
<keyword evidence="3" id="KW-1185">Reference proteome</keyword>
<dbReference type="STRING" id="1471761.B0W44_06410"/>
<evidence type="ECO:0000256" key="1">
    <source>
        <dbReference type="SAM" id="Phobius"/>
    </source>
</evidence>
<dbReference type="AlphaFoldDB" id="A0A1U9K628"/>
<evidence type="ECO:0000313" key="3">
    <source>
        <dbReference type="Proteomes" id="UP000188603"/>
    </source>
</evidence>
<organism evidence="2 3">
    <name type="scientific">Novibacillus thermophilus</name>
    <dbReference type="NCBI Taxonomy" id="1471761"/>
    <lineage>
        <taxon>Bacteria</taxon>
        <taxon>Bacillati</taxon>
        <taxon>Bacillota</taxon>
        <taxon>Bacilli</taxon>
        <taxon>Bacillales</taxon>
        <taxon>Thermoactinomycetaceae</taxon>
        <taxon>Novibacillus</taxon>
    </lineage>
</organism>
<dbReference type="OrthoDB" id="2990208at2"/>